<gene>
    <name evidence="1" type="ORF">P3T76_002538</name>
</gene>
<protein>
    <submittedName>
        <fullName evidence="1">Uncharacterized protein</fullName>
    </submittedName>
</protein>
<sequence>MKETLTCNRLQVMRTLIWDVADIEKQSTEIKNQWATLRLLSAFELLMLTMCPILSGSNEWTSYLVGEADVGIVRGKCSLLSDEALLGLLRSRLGHQVLRQLSEKLPATSLLADIIDLESSPLSQQELSIITLKDQTPIVEATQRD</sequence>
<name>A0AAD9GV64_9STRA</name>
<keyword evidence="2" id="KW-1185">Reference proteome</keyword>
<comment type="caution">
    <text evidence="1">The sequence shown here is derived from an EMBL/GenBank/DDBJ whole genome shotgun (WGS) entry which is preliminary data.</text>
</comment>
<evidence type="ECO:0000313" key="1">
    <source>
        <dbReference type="EMBL" id="KAK1945490.1"/>
    </source>
</evidence>
<dbReference type="AlphaFoldDB" id="A0AAD9GV64"/>
<evidence type="ECO:0000313" key="2">
    <source>
        <dbReference type="Proteomes" id="UP001259832"/>
    </source>
</evidence>
<organism evidence="1 2">
    <name type="scientific">Phytophthora citrophthora</name>
    <dbReference type="NCBI Taxonomy" id="4793"/>
    <lineage>
        <taxon>Eukaryota</taxon>
        <taxon>Sar</taxon>
        <taxon>Stramenopiles</taxon>
        <taxon>Oomycota</taxon>
        <taxon>Peronosporomycetes</taxon>
        <taxon>Peronosporales</taxon>
        <taxon>Peronosporaceae</taxon>
        <taxon>Phytophthora</taxon>
    </lineage>
</organism>
<reference evidence="1" key="1">
    <citation type="submission" date="2023-08" db="EMBL/GenBank/DDBJ databases">
        <title>Reference Genome Resource for the Citrus Pathogen Phytophthora citrophthora.</title>
        <authorList>
            <person name="Moller H."/>
            <person name="Coetzee B."/>
            <person name="Rose L.J."/>
            <person name="Van Niekerk J.M."/>
        </authorList>
    </citation>
    <scope>NUCLEOTIDE SEQUENCE</scope>
    <source>
        <strain evidence="1">STE-U-9442</strain>
    </source>
</reference>
<proteinExistence type="predicted"/>
<dbReference type="EMBL" id="JASMQC010000004">
    <property type="protein sequence ID" value="KAK1945490.1"/>
    <property type="molecule type" value="Genomic_DNA"/>
</dbReference>
<dbReference type="Proteomes" id="UP001259832">
    <property type="component" value="Unassembled WGS sequence"/>
</dbReference>
<accession>A0AAD9GV64</accession>